<dbReference type="Pfam" id="PF13563">
    <property type="entry name" value="2_5_RNA_ligase2"/>
    <property type="match status" value="1"/>
</dbReference>
<evidence type="ECO:0000313" key="1">
    <source>
        <dbReference type="EMBL" id="KSU75951.1"/>
    </source>
</evidence>
<dbReference type="RefSeq" id="WP_058268245.1">
    <property type="nucleotide sequence ID" value="NZ_FMAZ01000004.1"/>
</dbReference>
<gene>
    <name evidence="1" type="ORF">AS031_11275</name>
</gene>
<dbReference type="EMBL" id="LNQM01000004">
    <property type="protein sequence ID" value="KSU75951.1"/>
    <property type="molecule type" value="Genomic_DNA"/>
</dbReference>
<evidence type="ECO:0008006" key="3">
    <source>
        <dbReference type="Google" id="ProtNLM"/>
    </source>
</evidence>
<organism evidence="1 2">
    <name type="scientific">Pseudarthrobacter enclensis</name>
    <dbReference type="NCBI Taxonomy" id="993070"/>
    <lineage>
        <taxon>Bacteria</taxon>
        <taxon>Bacillati</taxon>
        <taxon>Actinomycetota</taxon>
        <taxon>Actinomycetes</taxon>
        <taxon>Micrococcales</taxon>
        <taxon>Micrococcaceae</taxon>
        <taxon>Pseudarthrobacter</taxon>
    </lineage>
</organism>
<dbReference type="Proteomes" id="UP000053199">
    <property type="component" value="Unassembled WGS sequence"/>
</dbReference>
<sequence length="164" mass="17311">MRSIELVFDDATESAITADWSRLAAAGLPSLASHTAPSNRPHMTLAAGGGLLVPDTLEVFRGTLPLDVAFSGVQVFAGGRYKYVLARSVVLSTALAQVHRDLHATIGGAVALTLPGAWTPHVTLARRVTGEQLGRALDLLDLPFEGRIEGARLWDSSTKSVTAL</sequence>
<evidence type="ECO:0000313" key="2">
    <source>
        <dbReference type="Proteomes" id="UP000053199"/>
    </source>
</evidence>
<dbReference type="STRING" id="993070.AS031_11275"/>
<proteinExistence type="predicted"/>
<dbReference type="SUPFAM" id="SSF55144">
    <property type="entry name" value="LigT-like"/>
    <property type="match status" value="1"/>
</dbReference>
<dbReference type="Gene3D" id="3.90.1140.10">
    <property type="entry name" value="Cyclic phosphodiesterase"/>
    <property type="match status" value="1"/>
</dbReference>
<reference evidence="1 2" key="1">
    <citation type="journal article" date="2014" name="Arch. Microbiol.">
        <title>Arthrobacter enclensis sp. nov., isolated from sediment sample.</title>
        <authorList>
            <person name="Dastager S.G."/>
            <person name="Liu Q."/>
            <person name="Tang S.K."/>
            <person name="Krishnamurthi S."/>
            <person name="Lee J.C."/>
            <person name="Li W.J."/>
        </authorList>
    </citation>
    <scope>NUCLEOTIDE SEQUENCE [LARGE SCALE GENOMIC DNA]</scope>
    <source>
        <strain evidence="1 2">NIO-1008</strain>
    </source>
</reference>
<comment type="caution">
    <text evidence="1">The sequence shown here is derived from an EMBL/GenBank/DDBJ whole genome shotgun (WGS) entry which is preliminary data.</text>
</comment>
<accession>A0A0V8IMM5</accession>
<dbReference type="OrthoDB" id="3397424at2"/>
<dbReference type="InterPro" id="IPR009097">
    <property type="entry name" value="Cyclic_Pdiesterase"/>
</dbReference>
<keyword evidence="2" id="KW-1185">Reference proteome</keyword>
<name>A0A0V8IMM5_9MICC</name>
<protein>
    <recommendedName>
        <fullName evidence="3">2'-5' RNA ligase</fullName>
    </recommendedName>
</protein>
<dbReference type="AlphaFoldDB" id="A0A0V8IMM5"/>